<keyword evidence="4 8" id="KW-0285">Flavoprotein</keyword>
<protein>
    <recommendedName>
        <fullName evidence="8">Methylenetetrahydrofolate reductase</fullName>
    </recommendedName>
</protein>
<dbReference type="Gene3D" id="3.20.20.220">
    <property type="match status" value="1"/>
</dbReference>
<proteinExistence type="inferred from homology"/>
<accession>A0A368VNP4</accession>
<dbReference type="SUPFAM" id="SSF51730">
    <property type="entry name" value="FAD-linked oxidoreductase"/>
    <property type="match status" value="1"/>
</dbReference>
<comment type="cofactor">
    <cofactor evidence="1 8">
        <name>FAD</name>
        <dbReference type="ChEBI" id="CHEBI:57692"/>
    </cofactor>
</comment>
<comment type="pathway">
    <text evidence="2 8">One-carbon metabolism; tetrahydrofolate interconversion.</text>
</comment>
<dbReference type="InterPro" id="IPR029041">
    <property type="entry name" value="FAD-linked_oxidoreductase-like"/>
</dbReference>
<organism evidence="9 10">
    <name type="scientific">Halopolyspora algeriensis</name>
    <dbReference type="NCBI Taxonomy" id="1500506"/>
    <lineage>
        <taxon>Bacteria</taxon>
        <taxon>Bacillati</taxon>
        <taxon>Actinomycetota</taxon>
        <taxon>Actinomycetes</taxon>
        <taxon>Actinomycetes incertae sedis</taxon>
        <taxon>Halopolyspora</taxon>
    </lineage>
</organism>
<evidence type="ECO:0000256" key="8">
    <source>
        <dbReference type="RuleBase" id="RU003862"/>
    </source>
</evidence>
<keyword evidence="5 8" id="KW-0274">FAD</keyword>
<comment type="catalytic activity">
    <reaction evidence="7">
        <text>(6S)-5-methyl-5,6,7,8-tetrahydrofolate + NAD(+) = (6R)-5,10-methylene-5,6,7,8-tetrahydrofolate + NADH + H(+)</text>
        <dbReference type="Rhea" id="RHEA:19821"/>
        <dbReference type="ChEBI" id="CHEBI:15378"/>
        <dbReference type="ChEBI" id="CHEBI:15636"/>
        <dbReference type="ChEBI" id="CHEBI:18608"/>
        <dbReference type="ChEBI" id="CHEBI:57540"/>
        <dbReference type="ChEBI" id="CHEBI:57945"/>
        <dbReference type="EC" id="1.5.1.54"/>
    </reaction>
    <physiologicalReaction direction="right-to-left" evidence="7">
        <dbReference type="Rhea" id="RHEA:19823"/>
    </physiologicalReaction>
</comment>
<dbReference type="Proteomes" id="UP000253495">
    <property type="component" value="Unassembled WGS sequence"/>
</dbReference>
<sequence length="281" mass="31161">MTTNTQQQLQRYLSQARFEVLPLSGVLDQADTLPRDATVTVTSSPSKGTEATLDTAAQLRSKGFHAVPHLSARLVTDRSHLAELYSRIDELGLSEVFVIAGDSPTPAGEFTDALSLLRATDELGLRPPRVGVTGYPEPHAFISDQTTIQALDEKSRYADYIVSQICYDPNTIVSWVKAVRERGVTLPIHIGAPGSVDPKKLLRISLKIGLGPSMRFLRKQQGVVTRLLTRYTPETIFDELSPYLLDPDYGIAGWHLFTFNEITKTRKWVDEMAARLQEVPA</sequence>
<dbReference type="PANTHER" id="PTHR45754:SF3">
    <property type="entry name" value="METHYLENETETRAHYDROFOLATE REDUCTASE (NADPH)"/>
    <property type="match status" value="1"/>
</dbReference>
<gene>
    <name evidence="9" type="ORF">DFQ14_10727</name>
</gene>
<dbReference type="EMBL" id="QPJC01000007">
    <property type="protein sequence ID" value="RCW43140.1"/>
    <property type="molecule type" value="Genomic_DNA"/>
</dbReference>
<dbReference type="Pfam" id="PF02219">
    <property type="entry name" value="MTHFR"/>
    <property type="match status" value="1"/>
</dbReference>
<dbReference type="GO" id="GO:0035999">
    <property type="term" value="P:tetrahydrofolate interconversion"/>
    <property type="evidence" value="ECO:0007669"/>
    <property type="project" value="UniProtKB-UniPathway"/>
</dbReference>
<dbReference type="RefSeq" id="WP_114453368.1">
    <property type="nucleotide sequence ID" value="NZ_QPJC01000007.1"/>
</dbReference>
<comment type="similarity">
    <text evidence="3 8">Belongs to the methylenetetrahydrofolate reductase family.</text>
</comment>
<evidence type="ECO:0000256" key="7">
    <source>
        <dbReference type="ARBA" id="ARBA00048628"/>
    </source>
</evidence>
<keyword evidence="10" id="KW-1185">Reference proteome</keyword>
<comment type="caution">
    <text evidence="9">The sequence shown here is derived from an EMBL/GenBank/DDBJ whole genome shotgun (WGS) entry which is preliminary data.</text>
</comment>
<evidence type="ECO:0000256" key="2">
    <source>
        <dbReference type="ARBA" id="ARBA00004777"/>
    </source>
</evidence>
<dbReference type="AlphaFoldDB" id="A0A368VNP4"/>
<dbReference type="GO" id="GO:0106312">
    <property type="term" value="F:methylenetetrahydrofolate reductase (NADH) activity"/>
    <property type="evidence" value="ECO:0007669"/>
    <property type="project" value="UniProtKB-EC"/>
</dbReference>
<evidence type="ECO:0000256" key="6">
    <source>
        <dbReference type="ARBA" id="ARBA00023002"/>
    </source>
</evidence>
<reference evidence="9 10" key="1">
    <citation type="submission" date="2018-07" db="EMBL/GenBank/DDBJ databases">
        <title>Genomic Encyclopedia of Type Strains, Phase III (KMG-III): the genomes of soil and plant-associated and newly described type strains.</title>
        <authorList>
            <person name="Whitman W."/>
        </authorList>
    </citation>
    <scope>NUCLEOTIDE SEQUENCE [LARGE SCALE GENOMIC DNA]</scope>
    <source>
        <strain evidence="9 10">CECT 8575</strain>
    </source>
</reference>
<dbReference type="GO" id="GO:0009086">
    <property type="term" value="P:methionine biosynthetic process"/>
    <property type="evidence" value="ECO:0007669"/>
    <property type="project" value="TreeGrafter"/>
</dbReference>
<dbReference type="OrthoDB" id="9812555at2"/>
<name>A0A368VNP4_9ACTN</name>
<evidence type="ECO:0000256" key="4">
    <source>
        <dbReference type="ARBA" id="ARBA00022630"/>
    </source>
</evidence>
<evidence type="ECO:0000313" key="9">
    <source>
        <dbReference type="EMBL" id="RCW43140.1"/>
    </source>
</evidence>
<keyword evidence="6 8" id="KW-0560">Oxidoreductase</keyword>
<dbReference type="GO" id="GO:0071949">
    <property type="term" value="F:FAD binding"/>
    <property type="evidence" value="ECO:0007669"/>
    <property type="project" value="TreeGrafter"/>
</dbReference>
<dbReference type="InterPro" id="IPR003171">
    <property type="entry name" value="Mehydrof_redctse-like"/>
</dbReference>
<evidence type="ECO:0000256" key="1">
    <source>
        <dbReference type="ARBA" id="ARBA00001974"/>
    </source>
</evidence>
<dbReference type="GO" id="GO:0005829">
    <property type="term" value="C:cytosol"/>
    <property type="evidence" value="ECO:0007669"/>
    <property type="project" value="TreeGrafter"/>
</dbReference>
<dbReference type="PANTHER" id="PTHR45754">
    <property type="entry name" value="METHYLENETETRAHYDROFOLATE REDUCTASE"/>
    <property type="match status" value="1"/>
</dbReference>
<evidence type="ECO:0000313" key="10">
    <source>
        <dbReference type="Proteomes" id="UP000253495"/>
    </source>
</evidence>
<evidence type="ECO:0000256" key="3">
    <source>
        <dbReference type="ARBA" id="ARBA00006743"/>
    </source>
</evidence>
<dbReference type="UniPathway" id="UPA00193"/>
<evidence type="ECO:0000256" key="5">
    <source>
        <dbReference type="ARBA" id="ARBA00022827"/>
    </source>
</evidence>